<reference evidence="1" key="2">
    <citation type="submission" date="2020-11" db="EMBL/GenBank/DDBJ databases">
        <authorList>
            <person name="McCartney M.A."/>
            <person name="Auch B."/>
            <person name="Kono T."/>
            <person name="Mallez S."/>
            <person name="Becker A."/>
            <person name="Gohl D.M."/>
            <person name="Silverstein K.A.T."/>
            <person name="Koren S."/>
            <person name="Bechman K.B."/>
            <person name="Herman A."/>
            <person name="Abrahante J.E."/>
            <person name="Garbe J."/>
        </authorList>
    </citation>
    <scope>NUCLEOTIDE SEQUENCE</scope>
    <source>
        <strain evidence="1">Duluth1</strain>
        <tissue evidence="1">Whole animal</tissue>
    </source>
</reference>
<evidence type="ECO:0000313" key="2">
    <source>
        <dbReference type="Proteomes" id="UP000828390"/>
    </source>
</evidence>
<reference evidence="1" key="1">
    <citation type="journal article" date="2019" name="bioRxiv">
        <title>The Genome of the Zebra Mussel, Dreissena polymorpha: A Resource for Invasive Species Research.</title>
        <authorList>
            <person name="McCartney M.A."/>
            <person name="Auch B."/>
            <person name="Kono T."/>
            <person name="Mallez S."/>
            <person name="Zhang Y."/>
            <person name="Obille A."/>
            <person name="Becker A."/>
            <person name="Abrahante J.E."/>
            <person name="Garbe J."/>
            <person name="Badalamenti J.P."/>
            <person name="Herman A."/>
            <person name="Mangelson H."/>
            <person name="Liachko I."/>
            <person name="Sullivan S."/>
            <person name="Sone E.D."/>
            <person name="Koren S."/>
            <person name="Silverstein K.A.T."/>
            <person name="Beckman K.B."/>
            <person name="Gohl D.M."/>
        </authorList>
    </citation>
    <scope>NUCLEOTIDE SEQUENCE</scope>
    <source>
        <strain evidence="1">Duluth1</strain>
        <tissue evidence="1">Whole animal</tissue>
    </source>
</reference>
<proteinExistence type="predicted"/>
<evidence type="ECO:0000313" key="1">
    <source>
        <dbReference type="EMBL" id="KAH3838354.1"/>
    </source>
</evidence>
<sequence>MFGPTIHGGNLTEVFGEKALNAHTHITITQSDTSSFILDTSRQPKRTDLIKH</sequence>
<protein>
    <submittedName>
        <fullName evidence="1">Uncharacterized protein</fullName>
    </submittedName>
</protein>
<organism evidence="1 2">
    <name type="scientific">Dreissena polymorpha</name>
    <name type="common">Zebra mussel</name>
    <name type="synonym">Mytilus polymorpha</name>
    <dbReference type="NCBI Taxonomy" id="45954"/>
    <lineage>
        <taxon>Eukaryota</taxon>
        <taxon>Metazoa</taxon>
        <taxon>Spiralia</taxon>
        <taxon>Lophotrochozoa</taxon>
        <taxon>Mollusca</taxon>
        <taxon>Bivalvia</taxon>
        <taxon>Autobranchia</taxon>
        <taxon>Heteroconchia</taxon>
        <taxon>Euheterodonta</taxon>
        <taxon>Imparidentia</taxon>
        <taxon>Neoheterodontei</taxon>
        <taxon>Myida</taxon>
        <taxon>Dreissenoidea</taxon>
        <taxon>Dreissenidae</taxon>
        <taxon>Dreissena</taxon>
    </lineage>
</organism>
<gene>
    <name evidence="1" type="ORF">DPMN_111762</name>
</gene>
<dbReference type="AlphaFoldDB" id="A0A9D4KF97"/>
<accession>A0A9D4KF97</accession>
<keyword evidence="2" id="KW-1185">Reference proteome</keyword>
<dbReference type="EMBL" id="JAIWYP010000004">
    <property type="protein sequence ID" value="KAH3838354.1"/>
    <property type="molecule type" value="Genomic_DNA"/>
</dbReference>
<dbReference type="Proteomes" id="UP000828390">
    <property type="component" value="Unassembled WGS sequence"/>
</dbReference>
<name>A0A9D4KF97_DREPO</name>
<comment type="caution">
    <text evidence="1">The sequence shown here is derived from an EMBL/GenBank/DDBJ whole genome shotgun (WGS) entry which is preliminary data.</text>
</comment>